<evidence type="ECO:0000256" key="4">
    <source>
        <dbReference type="ARBA" id="ARBA00022692"/>
    </source>
</evidence>
<dbReference type="Gene3D" id="1.25.40.10">
    <property type="entry name" value="Tetratricopeptide repeat domain"/>
    <property type="match status" value="1"/>
</dbReference>
<keyword evidence="12" id="KW-1185">Reference proteome</keyword>
<organism evidence="11 12">
    <name type="scientific">Ranatra chinensis</name>
    <dbReference type="NCBI Taxonomy" id="642074"/>
    <lineage>
        <taxon>Eukaryota</taxon>
        <taxon>Metazoa</taxon>
        <taxon>Ecdysozoa</taxon>
        <taxon>Arthropoda</taxon>
        <taxon>Hexapoda</taxon>
        <taxon>Insecta</taxon>
        <taxon>Pterygota</taxon>
        <taxon>Neoptera</taxon>
        <taxon>Paraneoptera</taxon>
        <taxon>Hemiptera</taxon>
        <taxon>Heteroptera</taxon>
        <taxon>Panheteroptera</taxon>
        <taxon>Nepomorpha</taxon>
        <taxon>Nepidae</taxon>
        <taxon>Ranatrinae</taxon>
        <taxon>Ranatra</taxon>
    </lineage>
</organism>
<dbReference type="PANTHER" id="PTHR13247:SF0">
    <property type="entry name" value="MITOCHONDRIAL FISSION 1 PROTEIN"/>
    <property type="match status" value="1"/>
</dbReference>
<protein>
    <recommendedName>
        <fullName evidence="13">Mitochondrial fission 1 protein</fullName>
    </recommendedName>
</protein>
<dbReference type="GO" id="GO:0005778">
    <property type="term" value="C:peroxisomal membrane"/>
    <property type="evidence" value="ECO:0007669"/>
    <property type="project" value="UniProtKB-SubCell"/>
</dbReference>
<evidence type="ECO:0000256" key="10">
    <source>
        <dbReference type="ARBA" id="ARBA00023140"/>
    </source>
</evidence>
<dbReference type="EMBL" id="JBFDAA010000010">
    <property type="protein sequence ID" value="KAL1124757.1"/>
    <property type="molecule type" value="Genomic_DNA"/>
</dbReference>
<dbReference type="GO" id="GO:0005741">
    <property type="term" value="C:mitochondrial outer membrane"/>
    <property type="evidence" value="ECO:0007669"/>
    <property type="project" value="UniProtKB-SubCell"/>
</dbReference>
<keyword evidence="10" id="KW-0576">Peroxisome</keyword>
<keyword evidence="5" id="KW-0053">Apoptosis</keyword>
<dbReference type="InterPro" id="IPR028058">
    <property type="entry name" value="Fis1_TPR_N"/>
</dbReference>
<evidence type="ECO:0000256" key="3">
    <source>
        <dbReference type="ARBA" id="ARBA00008937"/>
    </source>
</evidence>
<dbReference type="AlphaFoldDB" id="A0ABD0YBY3"/>
<sequence>MEEIFDEVVTSEDLKKFEVIYNKQLEANEVTTEAQFNYAWCLVRSRYAADIRKGICLIEALFPDATPEARRDYVFYLALGHAKLKEYSKALQYVRAFLNHEPGNMQVQNLEAIIKKRMEKGEKHY</sequence>
<dbReference type="PIRSF" id="PIRSF008835">
    <property type="entry name" value="TPR_repeat_11_Fis1"/>
    <property type="match status" value="1"/>
</dbReference>
<dbReference type="InterPro" id="IPR033745">
    <property type="entry name" value="Fis1_cytosol"/>
</dbReference>
<dbReference type="Pfam" id="PF14853">
    <property type="entry name" value="Fis1_TPR_C"/>
    <property type="match status" value="1"/>
</dbReference>
<dbReference type="SUPFAM" id="SSF48452">
    <property type="entry name" value="TPR-like"/>
    <property type="match status" value="1"/>
</dbReference>
<keyword evidence="6" id="KW-1000">Mitochondrion outer membrane</keyword>
<dbReference type="InterPro" id="IPR016543">
    <property type="entry name" value="Fis1"/>
</dbReference>
<evidence type="ECO:0000313" key="11">
    <source>
        <dbReference type="EMBL" id="KAL1124757.1"/>
    </source>
</evidence>
<evidence type="ECO:0000256" key="2">
    <source>
        <dbReference type="ARBA" id="ARBA00004572"/>
    </source>
</evidence>
<evidence type="ECO:0008006" key="13">
    <source>
        <dbReference type="Google" id="ProtNLM"/>
    </source>
</evidence>
<comment type="caution">
    <text evidence="11">The sequence shown here is derived from an EMBL/GenBank/DDBJ whole genome shotgun (WGS) entry which is preliminary data.</text>
</comment>
<keyword evidence="7" id="KW-1133">Transmembrane helix</keyword>
<accession>A0ABD0YBY3</accession>
<dbReference type="InterPro" id="IPR028061">
    <property type="entry name" value="Fis1_TPR_C"/>
</dbReference>
<comment type="subcellular location">
    <subcellularLocation>
        <location evidence="2">Mitochondrion outer membrane</location>
        <topology evidence="2">Single-pass membrane protein</topology>
    </subcellularLocation>
    <subcellularLocation>
        <location evidence="1">Peroxisome membrane</location>
        <topology evidence="1">Single-pass membrane protein</topology>
    </subcellularLocation>
</comment>
<evidence type="ECO:0000256" key="5">
    <source>
        <dbReference type="ARBA" id="ARBA00022703"/>
    </source>
</evidence>
<name>A0ABD0YBY3_9HEMI</name>
<keyword evidence="8" id="KW-0496">Mitochondrion</keyword>
<dbReference type="GO" id="GO:0006915">
    <property type="term" value="P:apoptotic process"/>
    <property type="evidence" value="ECO:0007669"/>
    <property type="project" value="UniProtKB-KW"/>
</dbReference>
<dbReference type="FunFam" id="1.25.40.10:FF:000147">
    <property type="entry name" value="Mitochondrial fission 1 protein"/>
    <property type="match status" value="1"/>
</dbReference>
<dbReference type="Pfam" id="PF14852">
    <property type="entry name" value="Fis1_TPR_N"/>
    <property type="match status" value="1"/>
</dbReference>
<dbReference type="Proteomes" id="UP001558652">
    <property type="component" value="Unassembled WGS sequence"/>
</dbReference>
<evidence type="ECO:0000256" key="7">
    <source>
        <dbReference type="ARBA" id="ARBA00022989"/>
    </source>
</evidence>
<evidence type="ECO:0000256" key="1">
    <source>
        <dbReference type="ARBA" id="ARBA00004549"/>
    </source>
</evidence>
<reference evidence="11 12" key="1">
    <citation type="submission" date="2024-07" db="EMBL/GenBank/DDBJ databases">
        <title>Chromosome-level genome assembly of the water stick insect Ranatra chinensis (Heteroptera: Nepidae).</title>
        <authorList>
            <person name="Liu X."/>
        </authorList>
    </citation>
    <scope>NUCLEOTIDE SEQUENCE [LARGE SCALE GENOMIC DNA]</scope>
    <source>
        <strain evidence="11">Cailab_2021Rc</strain>
        <tissue evidence="11">Muscle</tissue>
    </source>
</reference>
<evidence type="ECO:0000256" key="8">
    <source>
        <dbReference type="ARBA" id="ARBA00023128"/>
    </source>
</evidence>
<dbReference type="InterPro" id="IPR011990">
    <property type="entry name" value="TPR-like_helical_dom_sf"/>
</dbReference>
<keyword evidence="4" id="KW-0812">Transmembrane</keyword>
<keyword evidence="9" id="KW-0472">Membrane</keyword>
<proteinExistence type="inferred from homology"/>
<gene>
    <name evidence="11" type="ORF">AAG570_001378</name>
</gene>
<comment type="similarity">
    <text evidence="3">Belongs to the FIS1 family.</text>
</comment>
<dbReference type="PANTHER" id="PTHR13247">
    <property type="entry name" value="TETRATRICOPEPTIDE REPEAT PROTEIN 11 TPR REPEAT PROTEIN 11"/>
    <property type="match status" value="1"/>
</dbReference>
<evidence type="ECO:0000256" key="9">
    <source>
        <dbReference type="ARBA" id="ARBA00023136"/>
    </source>
</evidence>
<dbReference type="CDD" id="cd12212">
    <property type="entry name" value="Fis1"/>
    <property type="match status" value="1"/>
</dbReference>
<evidence type="ECO:0000313" key="12">
    <source>
        <dbReference type="Proteomes" id="UP001558652"/>
    </source>
</evidence>
<evidence type="ECO:0000256" key="6">
    <source>
        <dbReference type="ARBA" id="ARBA00022787"/>
    </source>
</evidence>